<dbReference type="Ensembl" id="ENSLACT00000011384.1">
    <property type="protein sequence ID" value="ENSLACP00000011299.1"/>
    <property type="gene ID" value="ENSLACG00000009939.1"/>
</dbReference>
<evidence type="ECO:0000256" key="10">
    <source>
        <dbReference type="ARBA" id="ARBA00022692"/>
    </source>
</evidence>
<keyword evidence="15" id="KW-0472">Membrane</keyword>
<evidence type="ECO:0000256" key="5">
    <source>
        <dbReference type="ARBA" id="ARBA00004514"/>
    </source>
</evidence>
<dbReference type="PRINTS" id="PR01862">
    <property type="entry name" value="BCL2FAMILY"/>
</dbReference>
<dbReference type="PROSITE" id="PS01080">
    <property type="entry name" value="BH1"/>
    <property type="match status" value="1"/>
</dbReference>
<keyword evidence="13" id="KW-0770">Synapse</keyword>
<evidence type="ECO:0000256" key="6">
    <source>
        <dbReference type="ARBA" id="ARBA00004528"/>
    </source>
</evidence>
<dbReference type="GO" id="GO:0031965">
    <property type="term" value="C:nuclear membrane"/>
    <property type="evidence" value="ECO:0007669"/>
    <property type="project" value="UniProtKB-SubCell"/>
</dbReference>
<evidence type="ECO:0000256" key="3">
    <source>
        <dbReference type="ARBA" id="ARBA00004325"/>
    </source>
</evidence>
<evidence type="ECO:0000256" key="12">
    <source>
        <dbReference type="ARBA" id="ARBA00022989"/>
    </source>
</evidence>
<evidence type="ECO:0000256" key="17">
    <source>
        <dbReference type="ARBA" id="ARBA00023242"/>
    </source>
</evidence>
<dbReference type="PRINTS" id="PR01864">
    <property type="entry name" value="APOPREGBCLX"/>
</dbReference>
<dbReference type="GO" id="GO:0001836">
    <property type="term" value="P:release of cytochrome c from mitochondria"/>
    <property type="evidence" value="ECO:0007669"/>
    <property type="project" value="TreeGrafter"/>
</dbReference>
<dbReference type="HOGENOM" id="CLU_085401_0_1_1"/>
<evidence type="ECO:0000256" key="19">
    <source>
        <dbReference type="ARBA" id="ARBA00030811"/>
    </source>
</evidence>
<dbReference type="GO" id="GO:0005829">
    <property type="term" value="C:cytosol"/>
    <property type="evidence" value="ECO:0007669"/>
    <property type="project" value="UniProtKB-SubCell"/>
</dbReference>
<dbReference type="InterPro" id="IPR036834">
    <property type="entry name" value="Bcl-2-like_sf"/>
</dbReference>
<dbReference type="eggNOG" id="KOG4728">
    <property type="taxonomic scope" value="Eukaryota"/>
</dbReference>
<evidence type="ECO:0000313" key="23">
    <source>
        <dbReference type="Ensembl" id="ENSLACP00000011299.1"/>
    </source>
</evidence>
<keyword evidence="11 20" id="KW-0053">Apoptosis</keyword>
<dbReference type="InterPro" id="IPR002475">
    <property type="entry name" value="Bcl2-like"/>
</dbReference>
<protein>
    <recommendedName>
        <fullName evidence="8">Bcl-2-like protein 1</fullName>
    </recommendedName>
    <alternativeName>
        <fullName evidence="19">Apoptosis regulator Bcl-X</fullName>
    </alternativeName>
</protein>
<dbReference type="GO" id="GO:0097192">
    <property type="term" value="P:extrinsic apoptotic signaling pathway in absence of ligand"/>
    <property type="evidence" value="ECO:0007669"/>
    <property type="project" value="TreeGrafter"/>
</dbReference>
<evidence type="ECO:0000256" key="4">
    <source>
        <dbReference type="ARBA" id="ARBA00004432"/>
    </source>
</evidence>
<evidence type="ECO:0000313" key="24">
    <source>
        <dbReference type="Proteomes" id="UP000008672"/>
    </source>
</evidence>
<evidence type="ECO:0000256" key="2">
    <source>
        <dbReference type="ARBA" id="ARBA00004305"/>
    </source>
</evidence>
<feature type="region of interest" description="Disordered" evidence="21">
    <location>
        <begin position="27"/>
        <end position="65"/>
    </location>
</feature>
<dbReference type="PROSITE" id="PS50062">
    <property type="entry name" value="BCL2_FAMILY"/>
    <property type="match status" value="1"/>
</dbReference>
<sequence length="239" mass="26623">KMSFNRLLVVDHISQKLMQRGYQWREVGEQDHGGGGDRAREAQTPEEGAIPGMDPPNGSHPHAGLNGAVNGLPAGSSSRLEAQAVSGPEAVKRTLREAGEEFELRYSRAFSDLSSQLHITPGTAYQSFEQVVNELFRDGVNWGRVVAFFAFGGALCVESMDKEMSSLVERIAEWMTTYLDDNLNPWIQEQGGWATIIHIDGVDAMQRSNTRSEKLGFVGFFFSFLLRGVERNLKLFLRK</sequence>
<dbReference type="GO" id="GO:0051400">
    <property type="term" value="F:BH domain binding"/>
    <property type="evidence" value="ECO:0007669"/>
    <property type="project" value="TreeGrafter"/>
</dbReference>
<evidence type="ECO:0000256" key="1">
    <source>
        <dbReference type="ARBA" id="ARBA00004300"/>
    </source>
</evidence>
<dbReference type="GO" id="GO:0005759">
    <property type="term" value="C:mitochondrial matrix"/>
    <property type="evidence" value="ECO:0007669"/>
    <property type="project" value="UniProtKB-SubCell"/>
</dbReference>
<dbReference type="PANTHER" id="PTHR11256:SF12">
    <property type="entry name" value="BCL-2-LIKE PROTEIN 1"/>
    <property type="match status" value="1"/>
</dbReference>
<organism evidence="23 24">
    <name type="scientific">Latimeria chalumnae</name>
    <name type="common">Coelacanth</name>
    <dbReference type="NCBI Taxonomy" id="7897"/>
    <lineage>
        <taxon>Eukaryota</taxon>
        <taxon>Metazoa</taxon>
        <taxon>Chordata</taxon>
        <taxon>Craniata</taxon>
        <taxon>Vertebrata</taxon>
        <taxon>Euteleostomi</taxon>
        <taxon>Coelacanthiformes</taxon>
        <taxon>Coelacanthidae</taxon>
        <taxon>Latimeria</taxon>
    </lineage>
</organism>
<evidence type="ECO:0000256" key="18">
    <source>
        <dbReference type="ARBA" id="ARBA00023329"/>
    </source>
</evidence>
<dbReference type="GeneTree" id="ENSGT01130000278332"/>
<dbReference type="SUPFAM" id="SSF56854">
    <property type="entry name" value="Bcl-2 inhibitors of programmed cell death"/>
    <property type="match status" value="1"/>
</dbReference>
<evidence type="ECO:0000256" key="11">
    <source>
        <dbReference type="ARBA" id="ARBA00022703"/>
    </source>
</evidence>
<evidence type="ECO:0000256" key="21">
    <source>
        <dbReference type="SAM" id="MobiDB-lite"/>
    </source>
</evidence>
<dbReference type="InterPro" id="IPR013279">
    <property type="entry name" value="Apop_reg_BclX"/>
</dbReference>
<dbReference type="FunFam" id="1.10.437.10:FF:000003">
    <property type="entry name" value="Bcl-2-like protein 1"/>
    <property type="match status" value="1"/>
</dbReference>
<feature type="short sequence motif" description="BH4" evidence="20">
    <location>
        <begin position="5"/>
        <end position="24"/>
    </location>
</feature>
<dbReference type="OMA" id="RHTHERF"/>
<dbReference type="Gene3D" id="1.10.437.10">
    <property type="entry name" value="Blc2-like"/>
    <property type="match status" value="1"/>
</dbReference>
<evidence type="ECO:0000256" key="16">
    <source>
        <dbReference type="ARBA" id="ARBA00023212"/>
    </source>
</evidence>
<proteinExistence type="inferred from homology"/>
<evidence type="ECO:0000256" key="14">
    <source>
        <dbReference type="ARBA" id="ARBA00023128"/>
    </source>
</evidence>
<reference evidence="23" key="2">
    <citation type="submission" date="2025-08" db="UniProtKB">
        <authorList>
            <consortium name="Ensembl"/>
        </authorList>
    </citation>
    <scope>IDENTIFICATION</scope>
</reference>
<dbReference type="InterPro" id="IPR046371">
    <property type="entry name" value="Bcl-2_BH1-3"/>
</dbReference>
<keyword evidence="12" id="KW-1133">Transmembrane helix</keyword>
<dbReference type="FunCoup" id="H3ANS8">
    <property type="interactions" value="1468"/>
</dbReference>
<dbReference type="STRING" id="7897.ENSLACP00000011299"/>
<keyword evidence="18" id="KW-0968">Cytoplasmic vesicle</keyword>
<feature type="domain" description="Apoptosis regulator Bcl-2 family BH4" evidence="22">
    <location>
        <begin position="5"/>
        <end position="24"/>
    </location>
</feature>
<keyword evidence="17" id="KW-0539">Nucleus</keyword>
<evidence type="ECO:0000256" key="8">
    <source>
        <dbReference type="ARBA" id="ARBA00013629"/>
    </source>
</evidence>
<evidence type="ECO:0000256" key="9">
    <source>
        <dbReference type="ARBA" id="ARBA00022490"/>
    </source>
</evidence>
<keyword evidence="24" id="KW-1185">Reference proteome</keyword>
<dbReference type="Pfam" id="PF02180">
    <property type="entry name" value="BH4"/>
    <property type="match status" value="1"/>
</dbReference>
<dbReference type="GO" id="GO:0005741">
    <property type="term" value="C:mitochondrial outer membrane"/>
    <property type="evidence" value="ECO:0007669"/>
    <property type="project" value="TreeGrafter"/>
</dbReference>
<dbReference type="InterPro" id="IPR026298">
    <property type="entry name" value="Bcl-2_fam"/>
</dbReference>
<dbReference type="GO" id="GO:0043066">
    <property type="term" value="P:negative regulation of apoptotic process"/>
    <property type="evidence" value="ECO:0007669"/>
    <property type="project" value="UniProtKB-ARBA"/>
</dbReference>
<dbReference type="Bgee" id="ENSLACG00000009939">
    <property type="expression patterns" value="Expressed in muscle tissue and 6 other cell types or tissues"/>
</dbReference>
<dbReference type="EMBL" id="AFYH01199125">
    <property type="status" value="NOT_ANNOTATED_CDS"/>
    <property type="molecule type" value="Genomic_DNA"/>
</dbReference>
<keyword evidence="9" id="KW-0963">Cytoplasm</keyword>
<evidence type="ECO:0000259" key="22">
    <source>
        <dbReference type="PROSITE" id="PS50063"/>
    </source>
</evidence>
<keyword evidence="16" id="KW-0206">Cytoskeleton</keyword>
<gene>
    <name evidence="23" type="primary">BCL2L1</name>
</gene>
<dbReference type="InterPro" id="IPR003093">
    <property type="entry name" value="Bcl2_BH4"/>
</dbReference>
<comment type="subcellular location">
    <subcellularLocation>
        <location evidence="1">Cytoplasm</location>
        <location evidence="1">Cytoskeleton</location>
        <location evidence="1">Microtubule organizing center</location>
        <location evidence="1">Centrosome</location>
    </subcellularLocation>
    <subcellularLocation>
        <location evidence="5">Cytoplasm</location>
        <location evidence="5">Cytosol</location>
    </subcellularLocation>
    <subcellularLocation>
        <location evidence="4">Cytoplasmic vesicle</location>
        <location evidence="4">Secretory vesicle</location>
        <location evidence="4">Synaptic vesicle membrane</location>
    </subcellularLocation>
    <subcellularLocation>
        <location evidence="2">Mitochondrion matrix</location>
    </subcellularLocation>
    <subcellularLocation>
        <location evidence="3">Mitochondrion membrane</location>
    </subcellularLocation>
    <subcellularLocation>
        <location evidence="6">Nucleus membrane</location>
        <topology evidence="6">Single-pass membrane protein</topology>
        <orientation evidence="6">Cytoplasmic side</orientation>
    </subcellularLocation>
</comment>
<dbReference type="GO" id="GO:0005813">
    <property type="term" value="C:centrosome"/>
    <property type="evidence" value="ECO:0007669"/>
    <property type="project" value="UniProtKB-SubCell"/>
</dbReference>
<dbReference type="CDD" id="cd06845">
    <property type="entry name" value="Bcl-2_like"/>
    <property type="match status" value="1"/>
</dbReference>
<dbReference type="Pfam" id="PF00452">
    <property type="entry name" value="Bcl-2"/>
    <property type="match status" value="1"/>
</dbReference>
<dbReference type="GO" id="GO:0008630">
    <property type="term" value="P:intrinsic apoptotic signaling pathway in response to DNA damage"/>
    <property type="evidence" value="ECO:0007669"/>
    <property type="project" value="TreeGrafter"/>
</dbReference>
<comment type="similarity">
    <text evidence="7">Belongs to the Bcl-2 family.</text>
</comment>
<accession>H3ANS8</accession>
<dbReference type="InterPro" id="IPR020717">
    <property type="entry name" value="Bcl2_BH1_motif_CS"/>
</dbReference>
<keyword evidence="14" id="KW-0496">Mitochondrion</keyword>
<dbReference type="PANTHER" id="PTHR11256">
    <property type="entry name" value="BCL-2 RELATED"/>
    <property type="match status" value="1"/>
</dbReference>
<dbReference type="SMART" id="SM00337">
    <property type="entry name" value="BCL"/>
    <property type="match status" value="1"/>
</dbReference>
<keyword evidence="10" id="KW-0812">Transmembrane</keyword>
<evidence type="ECO:0000256" key="20">
    <source>
        <dbReference type="PROSITE-ProRule" id="PRU00025"/>
    </source>
</evidence>
<dbReference type="PROSITE" id="PS50063">
    <property type="entry name" value="BH4_2"/>
    <property type="match status" value="1"/>
</dbReference>
<name>H3ANS8_LATCH</name>
<dbReference type="AlphaFoldDB" id="H3ANS8"/>
<reference evidence="24" key="1">
    <citation type="submission" date="2011-08" db="EMBL/GenBank/DDBJ databases">
        <title>The draft genome of Latimeria chalumnae.</title>
        <authorList>
            <person name="Di Palma F."/>
            <person name="Alfoldi J."/>
            <person name="Johnson J."/>
            <person name="Berlin A."/>
            <person name="Gnerre S."/>
            <person name="Jaffe D."/>
            <person name="MacCallum I."/>
            <person name="Young S."/>
            <person name="Walker B.J."/>
            <person name="Lander E."/>
            <person name="Lindblad-Toh K."/>
        </authorList>
    </citation>
    <scope>NUCLEOTIDE SEQUENCE [LARGE SCALE GENOMIC DNA]</scope>
    <source>
        <strain evidence="24">Wild caught</strain>
    </source>
</reference>
<feature type="compositionally biased region" description="Basic and acidic residues" evidence="21">
    <location>
        <begin position="27"/>
        <end position="43"/>
    </location>
</feature>
<evidence type="ECO:0000256" key="7">
    <source>
        <dbReference type="ARBA" id="ARBA00009458"/>
    </source>
</evidence>
<reference evidence="23" key="3">
    <citation type="submission" date="2025-09" db="UniProtKB">
        <authorList>
            <consortium name="Ensembl"/>
        </authorList>
    </citation>
    <scope>IDENTIFICATION</scope>
</reference>
<dbReference type="GO" id="GO:0030672">
    <property type="term" value="C:synaptic vesicle membrane"/>
    <property type="evidence" value="ECO:0007669"/>
    <property type="project" value="UniProtKB-SubCell"/>
</dbReference>
<evidence type="ECO:0000256" key="13">
    <source>
        <dbReference type="ARBA" id="ARBA00023018"/>
    </source>
</evidence>
<dbReference type="InParanoid" id="H3ANS8"/>
<evidence type="ECO:0000256" key="15">
    <source>
        <dbReference type="ARBA" id="ARBA00023136"/>
    </source>
</evidence>
<dbReference type="Proteomes" id="UP000008672">
    <property type="component" value="Unassembled WGS sequence"/>
</dbReference>